<feature type="transmembrane region" description="Helical" evidence="1">
    <location>
        <begin position="20"/>
        <end position="42"/>
    </location>
</feature>
<keyword evidence="1" id="KW-0812">Transmembrane</keyword>
<feature type="transmembrane region" description="Helical" evidence="1">
    <location>
        <begin position="87"/>
        <end position="106"/>
    </location>
</feature>
<keyword evidence="1" id="KW-1133">Transmembrane helix</keyword>
<feature type="transmembrane region" description="Helical" evidence="1">
    <location>
        <begin position="54"/>
        <end position="75"/>
    </location>
</feature>
<organism evidence="2 3">
    <name type="scientific">Flavobacterium arcticum</name>
    <dbReference type="NCBI Taxonomy" id="1784713"/>
    <lineage>
        <taxon>Bacteria</taxon>
        <taxon>Pseudomonadati</taxon>
        <taxon>Bacteroidota</taxon>
        <taxon>Flavobacteriia</taxon>
        <taxon>Flavobacteriales</taxon>
        <taxon>Flavobacteriaceae</taxon>
        <taxon>Flavobacterium</taxon>
    </lineage>
</organism>
<keyword evidence="1" id="KW-0472">Membrane</keyword>
<accession>A0A345HBH1</accession>
<dbReference type="EMBL" id="CP031188">
    <property type="protein sequence ID" value="AXG73931.1"/>
    <property type="molecule type" value="Genomic_DNA"/>
</dbReference>
<reference evidence="2 3" key="1">
    <citation type="submission" date="2018-07" db="EMBL/GenBank/DDBJ databases">
        <title>Complete genome sequence of Flavobacterium arcticum type strain SM1502T.</title>
        <authorList>
            <person name="Li Y."/>
            <person name="Li D.-D."/>
        </authorList>
    </citation>
    <scope>NUCLEOTIDE SEQUENCE [LARGE SCALE GENOMIC DNA]</scope>
    <source>
        <strain evidence="2 3">SM1502</strain>
    </source>
</reference>
<keyword evidence="3" id="KW-1185">Reference proteome</keyword>
<feature type="transmembrane region" description="Helical" evidence="1">
    <location>
        <begin position="126"/>
        <end position="148"/>
    </location>
</feature>
<dbReference type="RefSeq" id="WP_114677690.1">
    <property type="nucleotide sequence ID" value="NZ_CP031188.1"/>
</dbReference>
<dbReference type="KEGG" id="fat:DVK85_06610"/>
<sequence>MNFLLLFTFKHLLLLHNGSIVIKLKSVFLLSLPFSAITWLISEITKWSISNSSYIAGVLTCIAIDHVVGSIYHALKAKDFTFKKNAVGLITKLAMCAGAAILFEIIHNVVKEATLVYDYLKIVTRLIVILYPAGSAFMNMSALTNGVFPPLGWISKIKAFNKDLDLERFSNKNSNGPTNN</sequence>
<evidence type="ECO:0008006" key="4">
    <source>
        <dbReference type="Google" id="ProtNLM"/>
    </source>
</evidence>
<proteinExistence type="predicted"/>
<dbReference type="Proteomes" id="UP000253951">
    <property type="component" value="Chromosome"/>
</dbReference>
<dbReference type="OrthoDB" id="1251922at2"/>
<evidence type="ECO:0000256" key="1">
    <source>
        <dbReference type="SAM" id="Phobius"/>
    </source>
</evidence>
<dbReference type="AlphaFoldDB" id="A0A345HBH1"/>
<gene>
    <name evidence="2" type="ORF">DVK85_06610</name>
</gene>
<evidence type="ECO:0000313" key="3">
    <source>
        <dbReference type="Proteomes" id="UP000253951"/>
    </source>
</evidence>
<evidence type="ECO:0000313" key="2">
    <source>
        <dbReference type="EMBL" id="AXG73931.1"/>
    </source>
</evidence>
<protein>
    <recommendedName>
        <fullName evidence="4">Holin</fullName>
    </recommendedName>
</protein>
<name>A0A345HBH1_9FLAO</name>